<reference evidence="2 3" key="1">
    <citation type="submission" date="2017-05" db="EMBL/GenBank/DDBJ databases">
        <title>Biotechnological potential of actinobacteria isolated from South African environments.</title>
        <authorList>
            <person name="Le Roes-Hill M."/>
            <person name="Prins A."/>
            <person name="Durrell K.A."/>
        </authorList>
    </citation>
    <scope>NUCLEOTIDE SEQUENCE [LARGE SCALE GENOMIC DNA]</scope>
    <source>
        <strain evidence="2">M26</strain>
    </source>
</reference>
<organism evidence="2 3">
    <name type="scientific">Streptosporangium minutum</name>
    <dbReference type="NCBI Taxonomy" id="569862"/>
    <lineage>
        <taxon>Bacteria</taxon>
        <taxon>Bacillati</taxon>
        <taxon>Actinomycetota</taxon>
        <taxon>Actinomycetes</taxon>
        <taxon>Streptosporangiales</taxon>
        <taxon>Streptosporangiaceae</taxon>
        <taxon>Streptosporangium</taxon>
    </lineage>
</organism>
<gene>
    <name evidence="2" type="ORF">CA984_11225</name>
</gene>
<feature type="compositionally biased region" description="Low complexity" evidence="1">
    <location>
        <begin position="61"/>
        <end position="85"/>
    </location>
</feature>
<keyword evidence="3" id="KW-1185">Reference proteome</keyword>
<accession>A0A243RQW5</accession>
<evidence type="ECO:0000313" key="3">
    <source>
        <dbReference type="Proteomes" id="UP000194761"/>
    </source>
</evidence>
<feature type="region of interest" description="Disordered" evidence="1">
    <location>
        <begin position="59"/>
        <end position="95"/>
    </location>
</feature>
<dbReference type="AlphaFoldDB" id="A0A243RQW5"/>
<proteinExistence type="predicted"/>
<evidence type="ECO:0000313" key="2">
    <source>
        <dbReference type="EMBL" id="OUC97417.1"/>
    </source>
</evidence>
<sequence length="95" mass="10125">MPSGSARTAQPEPSGFRWSATKVAPRPSNRSTSSSREVSGRRHRWIRFLVVFASGTWLKYSSGPSGSITRTSGSPGPSSGLRGLPVTPLQNRASP</sequence>
<feature type="region of interest" description="Disordered" evidence="1">
    <location>
        <begin position="1"/>
        <end position="40"/>
    </location>
</feature>
<name>A0A243RQW5_9ACTN</name>
<evidence type="ECO:0000256" key="1">
    <source>
        <dbReference type="SAM" id="MobiDB-lite"/>
    </source>
</evidence>
<comment type="caution">
    <text evidence="2">The sequence shown here is derived from an EMBL/GenBank/DDBJ whole genome shotgun (WGS) entry which is preliminary data.</text>
</comment>
<feature type="compositionally biased region" description="Low complexity" evidence="1">
    <location>
        <begin position="26"/>
        <end position="37"/>
    </location>
</feature>
<protein>
    <submittedName>
        <fullName evidence="2">Uncharacterized protein</fullName>
    </submittedName>
</protein>
<dbReference type="EMBL" id="NGFP01000038">
    <property type="protein sequence ID" value="OUC97417.1"/>
    <property type="molecule type" value="Genomic_DNA"/>
</dbReference>
<dbReference type="Proteomes" id="UP000194761">
    <property type="component" value="Unassembled WGS sequence"/>
</dbReference>